<dbReference type="Proteomes" id="UP000252519">
    <property type="component" value="Unassembled WGS sequence"/>
</dbReference>
<accession>A0A368GWM0</accession>
<sequence length="79" mass="8867">MITRGTQGEEHELHAFVDASIRSLAAAVYIRTVNMTLKLFFTGYKPVTRTVPLWKIVAKKPGTNCKNGKIMEFAQNIIT</sequence>
<evidence type="ECO:0000313" key="1">
    <source>
        <dbReference type="EMBL" id="RCN47425.1"/>
    </source>
</evidence>
<reference evidence="1 2" key="1">
    <citation type="submission" date="2014-10" db="EMBL/GenBank/DDBJ databases">
        <title>Draft genome of the hookworm Ancylostoma caninum.</title>
        <authorList>
            <person name="Mitreva M."/>
        </authorList>
    </citation>
    <scope>NUCLEOTIDE SEQUENCE [LARGE SCALE GENOMIC DNA]</scope>
    <source>
        <strain evidence="1 2">Baltimore</strain>
    </source>
</reference>
<comment type="caution">
    <text evidence="1">The sequence shown here is derived from an EMBL/GenBank/DDBJ whole genome shotgun (WGS) entry which is preliminary data.</text>
</comment>
<keyword evidence="2" id="KW-1185">Reference proteome</keyword>
<organism evidence="1 2">
    <name type="scientific">Ancylostoma caninum</name>
    <name type="common">Dog hookworm</name>
    <dbReference type="NCBI Taxonomy" id="29170"/>
    <lineage>
        <taxon>Eukaryota</taxon>
        <taxon>Metazoa</taxon>
        <taxon>Ecdysozoa</taxon>
        <taxon>Nematoda</taxon>
        <taxon>Chromadorea</taxon>
        <taxon>Rhabditida</taxon>
        <taxon>Rhabditina</taxon>
        <taxon>Rhabditomorpha</taxon>
        <taxon>Strongyloidea</taxon>
        <taxon>Ancylostomatidae</taxon>
        <taxon>Ancylostomatinae</taxon>
        <taxon>Ancylostoma</taxon>
    </lineage>
</organism>
<proteinExistence type="predicted"/>
<name>A0A368GWM0_ANCCA</name>
<gene>
    <name evidence="1" type="ORF">ANCCAN_06561</name>
</gene>
<evidence type="ECO:0000313" key="2">
    <source>
        <dbReference type="Proteomes" id="UP000252519"/>
    </source>
</evidence>
<dbReference type="AlphaFoldDB" id="A0A368GWM0"/>
<dbReference type="EMBL" id="JOJR01000063">
    <property type="protein sequence ID" value="RCN47425.1"/>
    <property type="molecule type" value="Genomic_DNA"/>
</dbReference>
<protein>
    <submittedName>
        <fullName evidence="1">Uncharacterized protein</fullName>
    </submittedName>
</protein>